<evidence type="ECO:0000256" key="1">
    <source>
        <dbReference type="SAM" id="MobiDB-lite"/>
    </source>
</evidence>
<name>A0A401Z4G4_9ACTN</name>
<accession>A0A401Z4G4</accession>
<dbReference type="Proteomes" id="UP000286931">
    <property type="component" value="Unassembled WGS sequence"/>
</dbReference>
<gene>
    <name evidence="2" type="ORF">EHYA_09526</name>
</gene>
<feature type="compositionally biased region" description="Polar residues" evidence="1">
    <location>
        <begin position="425"/>
        <end position="436"/>
    </location>
</feature>
<evidence type="ECO:0000313" key="3">
    <source>
        <dbReference type="Proteomes" id="UP000286931"/>
    </source>
</evidence>
<feature type="compositionally biased region" description="Basic residues" evidence="1">
    <location>
        <begin position="243"/>
        <end position="253"/>
    </location>
</feature>
<evidence type="ECO:0000313" key="2">
    <source>
        <dbReference type="EMBL" id="GCE01752.1"/>
    </source>
</evidence>
<proteinExistence type="predicted"/>
<comment type="caution">
    <text evidence="2">The sequence shown here is derived from an EMBL/GenBank/DDBJ whole genome shotgun (WGS) entry which is preliminary data.</text>
</comment>
<sequence>MRGQSGSRGGLALACGASGGGASDETGVLVGENQPAAAHRARAVGSSPPRGLSEWVAALRGASGKGWGSKPDLGGWLWASSLGDLRFCTVGAERRASSAGFVRSDSLNTGAETETARWESASRAATPPGPSRRPKVPSQVQNRTPRHTKRHPFPLTCGFLSPQACGTSRRPISRTLTTHTPTTHRKHPTRSERPPADSTRAPAPSAAAGPFSPTNTPVSSEGPPLEAPHAGDGPPHAPDRPAPKLRHRKRNAHREHPTHSGRRPGKLDPTPPPSPLPRCRPLFAEHHTRPVGSAQSRSPARWQRLTPRPGPAPRRSSATKTQRPPGAPDPLGNARPADSTQPPPCPPLQAAFSPSNTPASSKAPSLGARTPAAAHPPTQTHPAPGHPPPATQGATPAGNIRPTRERTPGGLDPTAALPAAAGRFSPSNTPASSETLSLGAPHAGSGPPHDPDRARAEAPPPQTRRPPNTPDLPGTAPRRTRPGRPPRPPLQAGFRRPTSPPHRKPRRSEPHTPAAAHPRPDPDRTRTPGRGATVAESARSTREGPGRPPGGEARWACGSA</sequence>
<feature type="compositionally biased region" description="Pro residues" evidence="1">
    <location>
        <begin position="269"/>
        <end position="278"/>
    </location>
</feature>
<protein>
    <submittedName>
        <fullName evidence="2">Uncharacterized protein</fullName>
    </submittedName>
</protein>
<feature type="compositionally biased region" description="Low complexity" evidence="1">
    <location>
        <begin position="370"/>
        <end position="383"/>
    </location>
</feature>
<feature type="region of interest" description="Disordered" evidence="1">
    <location>
        <begin position="1"/>
        <end position="33"/>
    </location>
</feature>
<keyword evidence="3" id="KW-1185">Reference proteome</keyword>
<feature type="compositionally biased region" description="Low complexity" evidence="1">
    <location>
        <begin position="196"/>
        <end position="213"/>
    </location>
</feature>
<reference evidence="2 3" key="1">
    <citation type="submission" date="2018-12" db="EMBL/GenBank/DDBJ databases">
        <title>Draft genome sequence of Embleya hyalina NBRC 13850T.</title>
        <authorList>
            <person name="Komaki H."/>
            <person name="Hosoyama A."/>
            <person name="Kimura A."/>
            <person name="Ichikawa N."/>
            <person name="Tamura T."/>
        </authorList>
    </citation>
    <scope>NUCLEOTIDE SEQUENCE [LARGE SCALE GENOMIC DNA]</scope>
    <source>
        <strain evidence="2 3">NBRC 13850</strain>
    </source>
</reference>
<dbReference type="AlphaFoldDB" id="A0A401Z4G4"/>
<dbReference type="EMBL" id="BIFH01000052">
    <property type="protein sequence ID" value="GCE01752.1"/>
    <property type="molecule type" value="Genomic_DNA"/>
</dbReference>
<feature type="compositionally biased region" description="Pro residues" evidence="1">
    <location>
        <begin position="458"/>
        <end position="470"/>
    </location>
</feature>
<feature type="region of interest" description="Disordered" evidence="1">
    <location>
        <begin position="107"/>
        <end position="560"/>
    </location>
</feature>
<organism evidence="2 3">
    <name type="scientific">Embleya hyalina</name>
    <dbReference type="NCBI Taxonomy" id="516124"/>
    <lineage>
        <taxon>Bacteria</taxon>
        <taxon>Bacillati</taxon>
        <taxon>Actinomycetota</taxon>
        <taxon>Actinomycetes</taxon>
        <taxon>Kitasatosporales</taxon>
        <taxon>Streptomycetaceae</taxon>
        <taxon>Embleya</taxon>
    </lineage>
</organism>
<feature type="compositionally biased region" description="Polar residues" evidence="1">
    <location>
        <begin position="352"/>
        <end position="363"/>
    </location>
</feature>